<organism evidence="1 2">
    <name type="scientific">Eikenella corrodens ATCC 23834</name>
    <dbReference type="NCBI Taxonomy" id="546274"/>
    <lineage>
        <taxon>Bacteria</taxon>
        <taxon>Pseudomonadati</taxon>
        <taxon>Pseudomonadota</taxon>
        <taxon>Betaproteobacteria</taxon>
        <taxon>Neisseriales</taxon>
        <taxon>Neisseriaceae</taxon>
        <taxon>Eikenella</taxon>
    </lineage>
</organism>
<accession>C0DVU1</accession>
<dbReference type="AlphaFoldDB" id="C0DVU1"/>
<dbReference type="HOGENOM" id="CLU_3269364_0_0_4"/>
<gene>
    <name evidence="1" type="ORF">EIKCOROL_01481</name>
</gene>
<name>C0DVU1_EIKCO</name>
<protein>
    <submittedName>
        <fullName evidence="1">Uncharacterized protein</fullName>
    </submittedName>
</protein>
<evidence type="ECO:0000313" key="2">
    <source>
        <dbReference type="Proteomes" id="UP000005837"/>
    </source>
</evidence>
<dbReference type="Proteomes" id="UP000005837">
    <property type="component" value="Unassembled WGS sequence"/>
</dbReference>
<reference evidence="1 2" key="1">
    <citation type="submission" date="2009-01" db="EMBL/GenBank/DDBJ databases">
        <authorList>
            <person name="Fulton L."/>
            <person name="Clifton S."/>
            <person name="Chinwalla A.T."/>
            <person name="Mitreva M."/>
            <person name="Sodergren E."/>
            <person name="Weinstock G."/>
            <person name="Clifton S."/>
            <person name="Dooling D.J."/>
            <person name="Fulton B."/>
            <person name="Minx P."/>
            <person name="Pepin K.H."/>
            <person name="Johnson M."/>
            <person name="Bhonagiri V."/>
            <person name="Nash W.E."/>
            <person name="Mardis E.R."/>
            <person name="Wilson R.K."/>
        </authorList>
    </citation>
    <scope>NUCLEOTIDE SEQUENCE [LARGE SCALE GENOMIC DNA]</scope>
    <source>
        <strain evidence="1 2">ATCC 23834</strain>
    </source>
</reference>
<dbReference type="EMBL" id="ACEA01000026">
    <property type="protein sequence ID" value="EEG23827.1"/>
    <property type="molecule type" value="Genomic_DNA"/>
</dbReference>
<proteinExistence type="predicted"/>
<evidence type="ECO:0000313" key="1">
    <source>
        <dbReference type="EMBL" id="EEG23827.1"/>
    </source>
</evidence>
<comment type="caution">
    <text evidence="1">The sequence shown here is derived from an EMBL/GenBank/DDBJ whole genome shotgun (WGS) entry which is preliminary data.</text>
</comment>
<sequence>MFSGSLDKEAALYSQIIAAWCFQVAFSGWRLPENAMAEDTE</sequence>